<evidence type="ECO:0000256" key="3">
    <source>
        <dbReference type="ARBA" id="ARBA00022679"/>
    </source>
</evidence>
<gene>
    <name evidence="9" type="ORF">BV898_03441</name>
</gene>
<dbReference type="PANTHER" id="PTHR12788:SF7">
    <property type="entry name" value="PROTEIN-TYROSINE SULFOTRANSFERASE-RELATED"/>
    <property type="match status" value="1"/>
</dbReference>
<dbReference type="Proteomes" id="UP000192578">
    <property type="component" value="Unassembled WGS sequence"/>
</dbReference>
<dbReference type="EC" id="2.8.2.20" evidence="7"/>
<dbReference type="EMBL" id="MTYJ01000016">
    <property type="protein sequence ID" value="OQV22616.1"/>
    <property type="molecule type" value="Genomic_DNA"/>
</dbReference>
<keyword evidence="8" id="KW-0472">Membrane</keyword>
<proteinExistence type="inferred from homology"/>
<evidence type="ECO:0000256" key="5">
    <source>
        <dbReference type="ARBA" id="ARBA00023180"/>
    </source>
</evidence>
<dbReference type="InterPro" id="IPR027417">
    <property type="entry name" value="P-loop_NTPase"/>
</dbReference>
<keyword evidence="8" id="KW-1133">Transmembrane helix</keyword>
<evidence type="ECO:0000256" key="6">
    <source>
        <dbReference type="ARBA" id="ARBA00048460"/>
    </source>
</evidence>
<keyword evidence="4" id="KW-1015">Disulfide bond</keyword>
<comment type="caution">
    <text evidence="9">The sequence shown here is derived from an EMBL/GenBank/DDBJ whole genome shotgun (WGS) entry which is preliminary data.</text>
</comment>
<reference evidence="10" key="1">
    <citation type="submission" date="2017-01" db="EMBL/GenBank/DDBJ databases">
        <title>Comparative genomics of anhydrobiosis in the tardigrade Hypsibius dujardini.</title>
        <authorList>
            <person name="Yoshida Y."/>
            <person name="Koutsovoulos G."/>
            <person name="Laetsch D."/>
            <person name="Stevens L."/>
            <person name="Kumar S."/>
            <person name="Horikawa D."/>
            <person name="Ishino K."/>
            <person name="Komine S."/>
            <person name="Tomita M."/>
            <person name="Blaxter M."/>
            <person name="Arakawa K."/>
        </authorList>
    </citation>
    <scope>NUCLEOTIDE SEQUENCE [LARGE SCALE GENOMIC DNA]</scope>
    <source>
        <strain evidence="10">Z151</strain>
    </source>
</reference>
<keyword evidence="3 7" id="KW-0808">Transferase</keyword>
<keyword evidence="10" id="KW-1185">Reference proteome</keyword>
<comment type="similarity">
    <text evidence="2 7">Belongs to the protein sulfotransferase family.</text>
</comment>
<dbReference type="FunFam" id="3.40.50.300:FF:002853">
    <property type="entry name" value="Protein-tyrosine sulfotransferase"/>
    <property type="match status" value="1"/>
</dbReference>
<evidence type="ECO:0000256" key="7">
    <source>
        <dbReference type="RuleBase" id="RU365018"/>
    </source>
</evidence>
<comment type="catalytic activity">
    <reaction evidence="6 7">
        <text>L-tyrosyl-[protein] + 3'-phosphoadenylyl sulfate = O-sulfo-L-tyrosine-[protein] + adenosine 3',5'-bisphosphate + H(+)</text>
        <dbReference type="Rhea" id="RHEA:16801"/>
        <dbReference type="Rhea" id="RHEA-COMP:10136"/>
        <dbReference type="Rhea" id="RHEA-COMP:11688"/>
        <dbReference type="ChEBI" id="CHEBI:15378"/>
        <dbReference type="ChEBI" id="CHEBI:46858"/>
        <dbReference type="ChEBI" id="CHEBI:58339"/>
        <dbReference type="ChEBI" id="CHEBI:58343"/>
        <dbReference type="ChEBI" id="CHEBI:65286"/>
        <dbReference type="EC" id="2.8.2.20"/>
    </reaction>
</comment>
<accession>A0A1W0X522</accession>
<dbReference type="Gene3D" id="3.40.50.300">
    <property type="entry name" value="P-loop containing nucleotide triphosphate hydrolases"/>
    <property type="match status" value="1"/>
</dbReference>
<evidence type="ECO:0000313" key="9">
    <source>
        <dbReference type="EMBL" id="OQV22616.1"/>
    </source>
</evidence>
<feature type="transmembrane region" description="Helical" evidence="8">
    <location>
        <begin position="30"/>
        <end position="49"/>
    </location>
</feature>
<dbReference type="OrthoDB" id="545675at2759"/>
<evidence type="ECO:0000256" key="2">
    <source>
        <dbReference type="ARBA" id="ARBA00009988"/>
    </source>
</evidence>
<dbReference type="GO" id="GO:0005794">
    <property type="term" value="C:Golgi apparatus"/>
    <property type="evidence" value="ECO:0007669"/>
    <property type="project" value="TreeGrafter"/>
</dbReference>
<dbReference type="GO" id="GO:0008476">
    <property type="term" value="F:protein-tyrosine sulfotransferase activity"/>
    <property type="evidence" value="ECO:0007669"/>
    <property type="project" value="UniProtKB-EC"/>
</dbReference>
<dbReference type="AlphaFoldDB" id="A0A1W0X522"/>
<name>A0A1W0X522_HYPEX</name>
<dbReference type="Pfam" id="PF13469">
    <property type="entry name" value="Sulfotransfer_3"/>
    <property type="match status" value="1"/>
</dbReference>
<evidence type="ECO:0000256" key="4">
    <source>
        <dbReference type="ARBA" id="ARBA00023157"/>
    </source>
</evidence>
<evidence type="ECO:0000313" key="10">
    <source>
        <dbReference type="Proteomes" id="UP000192578"/>
    </source>
</evidence>
<comment type="function">
    <text evidence="1 7">Catalyzes the O-sulfation of tyrosine residues within acidic motifs of polypeptides, using 3'-phosphoadenylyl sulfate (PAPS) as cosubstrate.</text>
</comment>
<dbReference type="InterPro" id="IPR026634">
    <property type="entry name" value="TPST-like"/>
</dbReference>
<organism evidence="9 10">
    <name type="scientific">Hypsibius exemplaris</name>
    <name type="common">Freshwater tardigrade</name>
    <dbReference type="NCBI Taxonomy" id="2072580"/>
    <lineage>
        <taxon>Eukaryota</taxon>
        <taxon>Metazoa</taxon>
        <taxon>Ecdysozoa</taxon>
        <taxon>Tardigrada</taxon>
        <taxon>Eutardigrada</taxon>
        <taxon>Parachela</taxon>
        <taxon>Hypsibioidea</taxon>
        <taxon>Hypsibiidae</taxon>
        <taxon>Hypsibius</taxon>
    </lineage>
</organism>
<evidence type="ECO:0000256" key="8">
    <source>
        <dbReference type="SAM" id="Phobius"/>
    </source>
</evidence>
<keyword evidence="5" id="KW-0325">Glycoprotein</keyword>
<evidence type="ECO:0000256" key="1">
    <source>
        <dbReference type="ARBA" id="ARBA00003886"/>
    </source>
</evidence>
<dbReference type="PANTHER" id="PTHR12788">
    <property type="entry name" value="PROTEIN-TYROSINE SULFOTRANSFERASE 2"/>
    <property type="match status" value="1"/>
</dbReference>
<keyword evidence="8" id="KW-0812">Transmembrane</keyword>
<sequence length="392" mass="44022">MKRNQREKQDVASKTVAQQDSSLNTWANRFLYALTIVLCAVGAVGWSALSRNIYGIIQLPEGSNTSTAVASNRNKPMIFIGGMPRSGTTLMRAILDVHSKVRCGEETYVVPIILGVRDSWYQEPTFESELKKWSNGKVTKDVIDSAFAAFLYEIISGHGTAADVMCNKDPMSMHSAHYLSVLFPNAKFIHLVRDGRAVVHSIMSRKLPVANLIITDYVDCLAKWNAANRLMLEQCILVGPSRCMVVYYEQLVLDTAAWLRQICDFLGLQYEDSMLEHEKYIGRLDGVPVSPVEFTSSQVVQQINSKPLSKWVGKVPAEFRQQIQLFAPMLQVLGYNPHVHNVADYEYALNCSPSADSSCNSTAKPSNRATWFEKSKLVFRNRFKPDSVKFSF</sequence>
<protein>
    <recommendedName>
        <fullName evidence="7">Protein-tyrosine sulfotransferase</fullName>
        <ecNumber evidence="7">2.8.2.20</ecNumber>
    </recommendedName>
</protein>
<dbReference type="SUPFAM" id="SSF52540">
    <property type="entry name" value="P-loop containing nucleoside triphosphate hydrolases"/>
    <property type="match status" value="1"/>
</dbReference>